<gene>
    <name evidence="1" type="ORF">HHUB_2393</name>
</gene>
<sequence length="38" mass="4374">MLVLSQTFPSWIRLCGEPVTATRRVTKYTKPEHEGLID</sequence>
<evidence type="ECO:0000313" key="2">
    <source>
        <dbReference type="Proteomes" id="UP000066737"/>
    </source>
</evidence>
<keyword evidence="2" id="KW-1185">Reference proteome</keyword>
<protein>
    <submittedName>
        <fullName evidence="1">Uncharacterized protein</fullName>
    </submittedName>
</protein>
<organism evidence="1 2">
    <name type="scientific">Halobacterium hubeiense</name>
    <dbReference type="NCBI Taxonomy" id="1407499"/>
    <lineage>
        <taxon>Archaea</taxon>
        <taxon>Methanobacteriati</taxon>
        <taxon>Methanobacteriota</taxon>
        <taxon>Stenosarchaea group</taxon>
        <taxon>Halobacteria</taxon>
        <taxon>Halobacteriales</taxon>
        <taxon>Halobacteriaceae</taxon>
        <taxon>Halobacterium</taxon>
    </lineage>
</organism>
<proteinExistence type="predicted"/>
<dbReference type="EMBL" id="LN831302">
    <property type="protein sequence ID" value="CQH56522.1"/>
    <property type="molecule type" value="Genomic_DNA"/>
</dbReference>
<reference evidence="2" key="1">
    <citation type="journal article" date="2016" name="Environ. Microbiol.">
        <title>The complete genome of a viable archaeum isolated from 123-million-year-old rock salt.</title>
        <authorList>
            <person name="Jaakkola S.T."/>
            <person name="Pfeiffer F."/>
            <person name="Ravantti J.J."/>
            <person name="Guo Q."/>
            <person name="Liu Y."/>
            <person name="Chen X."/>
            <person name="Ma H."/>
            <person name="Yang C."/>
            <person name="Oksanen H.M."/>
            <person name="Bamford D.H."/>
        </authorList>
    </citation>
    <scope>NUCLEOTIDE SEQUENCE</scope>
    <source>
        <strain evidence="2">JI20-1</strain>
    </source>
</reference>
<dbReference type="STRING" id="1407499.HHUB_2393"/>
<evidence type="ECO:0000313" key="1">
    <source>
        <dbReference type="EMBL" id="CQH56522.1"/>
    </source>
</evidence>
<dbReference type="AlphaFoldDB" id="A0A0U5H378"/>
<dbReference type="KEGG" id="hhb:Hhub_2393"/>
<accession>A0A0U5H378</accession>
<name>A0A0U5H378_9EURY</name>
<dbReference type="Proteomes" id="UP000066737">
    <property type="component" value="Chromosome I"/>
</dbReference>